<comment type="caution">
    <text evidence="2">The sequence shown here is derived from an EMBL/GenBank/DDBJ whole genome shotgun (WGS) entry which is preliminary data.</text>
</comment>
<dbReference type="Proteomes" id="UP001281761">
    <property type="component" value="Unassembled WGS sequence"/>
</dbReference>
<feature type="compositionally biased region" description="Acidic residues" evidence="1">
    <location>
        <begin position="330"/>
        <end position="341"/>
    </location>
</feature>
<sequence length="2339" mass="261509">MTTTGTDQNTQQKISIKDKLLELTHAKDKLTNNIVTDFLSKQRSPTLQLVLTCYTELIHTLSEQEVISTQDIAEENPPLQSLISDLSTFVMYCAENHHPDLASQGFMVLFSMILDEFPQSSDKEATNQLESYRSMFAKVSNFCFKCSLSSLTSCLVVVSGQNSDKIWQFITNCLQASPHQLCLYSLIYETASDEFLQSHSQELVHDLLVTVDSPIQTPKTTHLSPEETLIFRCRLLDRILKDSPTYAQIAAPRFIHVLLSQSKDTDPRFAQLVKDLSEHVTTQEFFHSELLPSIPTVPSPFKVTSSPPTSEGPKSQTESPNVPAPSRPSDEEDDDPYDMYDEPTGSEPINKTPTPKPSPQDDDDDPYAEIGTDITEDLSAKTSQSLDPPQNTTSQNLLTSQSAAHTASRTETPVQETLPPSTIHTPKDPFSIPFVPTATPSPSNTQTPISTPLLSQPQSPAPNVSQPLSSSLFLIPSNRDAPSTDPPSLLMKEYAESDTLPNVTVLSDDPRPVSPTPNMTSSPFQAFQRPQELPPPAVTTSSSDTSQPDEEDPPLYEDMLLADVTVSPPHPPVQVFTTTRQMLSLFPGSDYIPTILSADPLDFVLPCAFNAPSNGFLPLGPTWGITAISARVIRLNVDSYFTVNHFHSLLHNILGFRAHALPLLHQKEPFPGMPLEMYADQLKASTQKSQVTLVSRRVQLVTQSDFKNWPGSKSGEVDELIHLADEAQDLDTKRAAFELFSVYPITQTESFFRYVQSLPTLLFCLRHSTANATQIHHLHFLKFALSKLVQVQETEEGSMKSDVFGMIVVSLGSLLKKNQKLGFPLENFVQPLLSHIHPIFHSLETQSHILSSSQQQVLLALQPITIYILDRPPKLKNETLHLLSDLLRTMMNVGQNCLNTIAAEESEIILKRSDAFACDRAGRESISLLILRLLSSFLRLRSSQNQKDLPDVFSTREQALSFTQSLLSVFSVTYDDQRLFVFSSSVQETIADIAKMLLPNSPLFVEILLSQLTTPKPENIHLCDDSESTSSEDSKLCCTRSIPGFVLIKDLSSHPCLSSLLHLLYFCDENRSGPETAFADADPDYQLIKDIFATLRSHDSPDVDLSEVLPIEQREDIVNRASDENWMKECFGVQLGLSSSDQNPHLIITTPSEISASHSVQASSTPFPYWDTPLQYHTQNQDSEGNDHLTSPLVLTAILAKSREANTEHFSLIRRLPNGFWCQITTDDVFPFEEAHIPQLFAENGGLIAERLVYQAADERTESIKLNKMNIPRSQMGDAQERIKKSEDQTSFLPSLHSSLIHYLTTTTSSEGLEWMKTEISRFLDTFEIDPSSPSAQPSLLHLLLSKVQTVAGAQWFASKLVEMDSDGVEVINKFISRTHPPEVTNMMGSLLVSSIPVLAVNDLPIEKPRTHQKPEHSPKPPEESDDSDEVDSVEKEDSSDESDSLSSFDSLMDPPTLFSRLQDVIVGEFQKPRSTDTEDFITKLISELLSLSPIFSQRFAEQNVHEYLANSLHPTDGNTSSTPTARLLTYLRLIAQTQSSHPNIRPTELIPNSLVEICLTSGSTELLDQLSKSLSIHFSPQILNESTTKMLFSQLGRLATSDDKTVNSATRFNLSAFQVYLNYITHLTDPASHPTLTVDIKRFMSFFASPTMTDAFPSVCQIVSSVIKRNALLRDFFRGNTDYFIAQLGTANEQSAGSVLSVLLLEDETSLVPFSFAQFPSLFHVLAWCTKIDLFRLPQKLHFETCLAVCQALIQQHKSDSIRMMNEYTWAFFRTCLPTLRRAPPESHKEVLKIVEAVEIQGFSLLSQMKQPSLFVLQKCEFIAAFSAAPRKQMHKPITAVKIILPLLSTKSQDDQVDIQPYTPLLLSFAGSLFLNRTQTLKPTEVHDKTLSFITKLTNTLLRVENFENEDISYRRTMLLLISMAQSIPTSGFRKALQTCVLNMHTISPDPLTIALVLFTVVEAESLWKDMFQPNRQNDQLFLDNRCFYQLRPPSIHTFMSLSKTLITSARQPDFINLCWTANHPRHSIAALPLILLALVEALTELTIPFVQTLFLDSESIGDQLFPSNELVQTLFFLTLPIFPNPVRMPAMSLISIFSHNNTQLIKTIISAFLSGTHRHTAEEFRKLSLSSFSHTFCLPSDFSAFAKSLTSFSLPEAVNQHSMTFAAPCPDNQAPVTHTLPPILRHMICCSNSFDQPDEFGIAQPSPNSLSIFGSIFGRTILSAVLATDTQGTVTVQPSIKILVYATLCTSPYQEATLLKEQTRFQNKFLNKVLWDEYQLSGDKELDREQREFVKNVLQMLEKRQATKFESQNVLKLFTDSPADNPKLEDHPEDAVD</sequence>
<reference evidence="2 3" key="1">
    <citation type="journal article" date="2022" name="bioRxiv">
        <title>Genomics of Preaxostyla Flagellates Illuminates Evolutionary Transitions and the Path Towards Mitochondrial Loss.</title>
        <authorList>
            <person name="Novak L.V.F."/>
            <person name="Treitli S.C."/>
            <person name="Pyrih J."/>
            <person name="Halakuc P."/>
            <person name="Pipaliya S.V."/>
            <person name="Vacek V."/>
            <person name="Brzon O."/>
            <person name="Soukal P."/>
            <person name="Eme L."/>
            <person name="Dacks J.B."/>
            <person name="Karnkowska A."/>
            <person name="Elias M."/>
            <person name="Hampl V."/>
        </authorList>
    </citation>
    <scope>NUCLEOTIDE SEQUENCE [LARGE SCALE GENOMIC DNA]</scope>
    <source>
        <strain evidence="2">NAU3</strain>
        <tissue evidence="2">Gut</tissue>
    </source>
</reference>
<organism evidence="2 3">
    <name type="scientific">Blattamonas nauphoetae</name>
    <dbReference type="NCBI Taxonomy" id="2049346"/>
    <lineage>
        <taxon>Eukaryota</taxon>
        <taxon>Metamonada</taxon>
        <taxon>Preaxostyla</taxon>
        <taxon>Oxymonadida</taxon>
        <taxon>Blattamonas</taxon>
    </lineage>
</organism>
<evidence type="ECO:0008006" key="4">
    <source>
        <dbReference type="Google" id="ProtNLM"/>
    </source>
</evidence>
<evidence type="ECO:0000313" key="2">
    <source>
        <dbReference type="EMBL" id="KAK2955815.1"/>
    </source>
</evidence>
<proteinExistence type="predicted"/>
<feature type="compositionally biased region" description="Polar residues" evidence="1">
    <location>
        <begin position="516"/>
        <end position="525"/>
    </location>
</feature>
<feature type="compositionally biased region" description="Polar residues" evidence="1">
    <location>
        <begin position="302"/>
        <end position="320"/>
    </location>
</feature>
<accession>A0ABQ9XWF4</accession>
<feature type="compositionally biased region" description="Polar residues" evidence="1">
    <location>
        <begin position="380"/>
        <end position="424"/>
    </location>
</feature>
<name>A0ABQ9XWF4_9EUKA</name>
<protein>
    <recommendedName>
        <fullName evidence="4">HECT-type E3 ubiquitin transferase</fullName>
    </recommendedName>
</protein>
<feature type="compositionally biased region" description="Polar residues" evidence="1">
    <location>
        <begin position="438"/>
        <end position="472"/>
    </location>
</feature>
<evidence type="ECO:0000313" key="3">
    <source>
        <dbReference type="Proteomes" id="UP001281761"/>
    </source>
</evidence>
<feature type="region of interest" description="Disordered" evidence="1">
    <location>
        <begin position="1408"/>
        <end position="1452"/>
    </location>
</feature>
<dbReference type="EMBL" id="JARBJD010000062">
    <property type="protein sequence ID" value="KAK2955815.1"/>
    <property type="molecule type" value="Genomic_DNA"/>
</dbReference>
<gene>
    <name evidence="2" type="ORF">BLNAU_9166</name>
</gene>
<feature type="region of interest" description="Disordered" evidence="1">
    <location>
        <begin position="296"/>
        <end position="554"/>
    </location>
</feature>
<evidence type="ECO:0000256" key="1">
    <source>
        <dbReference type="SAM" id="MobiDB-lite"/>
    </source>
</evidence>
<feature type="compositionally biased region" description="Basic and acidic residues" evidence="1">
    <location>
        <begin position="1408"/>
        <end position="1423"/>
    </location>
</feature>
<keyword evidence="3" id="KW-1185">Reference proteome</keyword>